<reference evidence="3" key="1">
    <citation type="submission" date="2016-05" db="EMBL/GenBank/DDBJ databases">
        <title>Comparative genomics of biotechnologically important yeasts.</title>
        <authorList>
            <consortium name="DOE Joint Genome Institute"/>
            <person name="Riley R."/>
            <person name="Haridas S."/>
            <person name="Wolfe K.H."/>
            <person name="Lopes M.R."/>
            <person name="Hittinger C.T."/>
            <person name="Goker M."/>
            <person name="Salamov A."/>
            <person name="Wisecaver J."/>
            <person name="Long T.M."/>
            <person name="Aerts A.L."/>
            <person name="Barry K."/>
            <person name="Choi C."/>
            <person name="Clum A."/>
            <person name="Coughlan A.Y."/>
            <person name="Deshpande S."/>
            <person name="Douglass A.P."/>
            <person name="Hanson S.J."/>
            <person name="Klenk H.-P."/>
            <person name="Labutti K."/>
            <person name="Lapidus A."/>
            <person name="Lindquist E."/>
            <person name="Lipzen A."/>
            <person name="Meier-Kolthoff J.P."/>
            <person name="Ohm R.A."/>
            <person name="Otillar R.P."/>
            <person name="Pangilinan J."/>
            <person name="Peng Y."/>
            <person name="Rokas A."/>
            <person name="Rosa C.A."/>
            <person name="Scheuner C."/>
            <person name="Sibirny A.A."/>
            <person name="Slot J.C."/>
            <person name="Stielow J.B."/>
            <person name="Sun H."/>
            <person name="Kurtzman C.P."/>
            <person name="Blackwell M."/>
            <person name="Grigoriev I.V."/>
            <person name="Jeffries T.W."/>
        </authorList>
    </citation>
    <scope>NUCLEOTIDE SEQUENCE [LARGE SCALE GENOMIC DNA]</scope>
    <source>
        <strain evidence="3">DSM 1968</strain>
    </source>
</reference>
<name>A0A1D2VPM4_9ASCO</name>
<dbReference type="EMBL" id="KV454475">
    <property type="protein sequence ID" value="ODV63549.1"/>
    <property type="molecule type" value="Genomic_DNA"/>
</dbReference>
<dbReference type="InParanoid" id="A0A1D2VPM4"/>
<organism evidence="2 3">
    <name type="scientific">Ascoidea rubescens DSM 1968</name>
    <dbReference type="NCBI Taxonomy" id="1344418"/>
    <lineage>
        <taxon>Eukaryota</taxon>
        <taxon>Fungi</taxon>
        <taxon>Dikarya</taxon>
        <taxon>Ascomycota</taxon>
        <taxon>Saccharomycotina</taxon>
        <taxon>Saccharomycetes</taxon>
        <taxon>Ascoideaceae</taxon>
        <taxon>Ascoidea</taxon>
    </lineage>
</organism>
<evidence type="ECO:0000256" key="1">
    <source>
        <dbReference type="SAM" id="MobiDB-lite"/>
    </source>
</evidence>
<evidence type="ECO:0000313" key="3">
    <source>
        <dbReference type="Proteomes" id="UP000095038"/>
    </source>
</evidence>
<accession>A0A1D2VPM4</accession>
<dbReference type="GeneID" id="30968858"/>
<dbReference type="Proteomes" id="UP000095038">
    <property type="component" value="Unassembled WGS sequence"/>
</dbReference>
<sequence>MFWRSKEAKQSSEAAGPVEEVSQHTLNLPDDLLQFLQSQTPRDKIDYSLDLTEDGLSNRHQYKQTKQVKLYLESNPENAVMKENCSLVQQRIRDCIKSQSALKSYRCLQMTELYKECLAVQEFALKDLGYNRSQSVEQAEKIQGIADDLYVKYYGEQGEIVDQHQRDEFCHEVAEMKYKIWDSNIRK</sequence>
<feature type="region of interest" description="Disordered" evidence="1">
    <location>
        <begin position="1"/>
        <end position="21"/>
    </location>
</feature>
<gene>
    <name evidence="2" type="ORF">ASCRUDRAFT_96967</name>
</gene>
<protein>
    <submittedName>
        <fullName evidence="2">Uncharacterized protein</fullName>
    </submittedName>
</protein>
<evidence type="ECO:0000313" key="2">
    <source>
        <dbReference type="EMBL" id="ODV63549.1"/>
    </source>
</evidence>
<keyword evidence="3" id="KW-1185">Reference proteome</keyword>
<proteinExistence type="predicted"/>
<dbReference type="AlphaFoldDB" id="A0A1D2VPM4"/>
<dbReference type="RefSeq" id="XP_020049856.1">
    <property type="nucleotide sequence ID" value="XM_020195222.1"/>
</dbReference>
<feature type="compositionally biased region" description="Basic and acidic residues" evidence="1">
    <location>
        <begin position="1"/>
        <end position="10"/>
    </location>
</feature>